<dbReference type="Proteomes" id="UP001055811">
    <property type="component" value="Linkage Group LG06"/>
</dbReference>
<accession>A0ACB9BLX8</accession>
<gene>
    <name evidence="1" type="ORF">L2E82_34091</name>
</gene>
<proteinExistence type="predicted"/>
<evidence type="ECO:0000313" key="1">
    <source>
        <dbReference type="EMBL" id="KAI3722904.1"/>
    </source>
</evidence>
<reference evidence="1 2" key="2">
    <citation type="journal article" date="2022" name="Mol. Ecol. Resour.">
        <title>The genomes of chicory, endive, great burdock and yacon provide insights into Asteraceae paleo-polyploidization history and plant inulin production.</title>
        <authorList>
            <person name="Fan W."/>
            <person name="Wang S."/>
            <person name="Wang H."/>
            <person name="Wang A."/>
            <person name="Jiang F."/>
            <person name="Liu H."/>
            <person name="Zhao H."/>
            <person name="Xu D."/>
            <person name="Zhang Y."/>
        </authorList>
    </citation>
    <scope>NUCLEOTIDE SEQUENCE [LARGE SCALE GENOMIC DNA]</scope>
    <source>
        <strain evidence="2">cv. Punajuju</strain>
        <tissue evidence="1">Leaves</tissue>
    </source>
</reference>
<dbReference type="EMBL" id="CM042014">
    <property type="protein sequence ID" value="KAI3722904.1"/>
    <property type="molecule type" value="Genomic_DNA"/>
</dbReference>
<reference evidence="2" key="1">
    <citation type="journal article" date="2022" name="Mol. Ecol. Resour.">
        <title>The genomes of chicory, endive, great burdock and yacon provide insights into Asteraceae palaeo-polyploidization history and plant inulin production.</title>
        <authorList>
            <person name="Fan W."/>
            <person name="Wang S."/>
            <person name="Wang H."/>
            <person name="Wang A."/>
            <person name="Jiang F."/>
            <person name="Liu H."/>
            <person name="Zhao H."/>
            <person name="Xu D."/>
            <person name="Zhang Y."/>
        </authorList>
    </citation>
    <scope>NUCLEOTIDE SEQUENCE [LARGE SCALE GENOMIC DNA]</scope>
    <source>
        <strain evidence="2">cv. Punajuju</strain>
    </source>
</reference>
<sequence>MFDSSEDDWSENSYEHGDREFRQDSVVQETCMSASVGVNDRDNKDGVIECASEGVNECAYGDSTKVNKSENMENYRPAKAGDNIKNKDGPHSENSYEHVGMKNIQDSVVQETCLSASDGVNDRETKDGGNEHEQSVIGYDADGEHDHSIVQMIEGGEHNVFEFWKNASKVIH</sequence>
<comment type="caution">
    <text evidence="1">The sequence shown here is derived from an EMBL/GenBank/DDBJ whole genome shotgun (WGS) entry which is preliminary data.</text>
</comment>
<evidence type="ECO:0000313" key="2">
    <source>
        <dbReference type="Proteomes" id="UP001055811"/>
    </source>
</evidence>
<keyword evidence="2" id="KW-1185">Reference proteome</keyword>
<organism evidence="1 2">
    <name type="scientific">Cichorium intybus</name>
    <name type="common">Chicory</name>
    <dbReference type="NCBI Taxonomy" id="13427"/>
    <lineage>
        <taxon>Eukaryota</taxon>
        <taxon>Viridiplantae</taxon>
        <taxon>Streptophyta</taxon>
        <taxon>Embryophyta</taxon>
        <taxon>Tracheophyta</taxon>
        <taxon>Spermatophyta</taxon>
        <taxon>Magnoliopsida</taxon>
        <taxon>eudicotyledons</taxon>
        <taxon>Gunneridae</taxon>
        <taxon>Pentapetalae</taxon>
        <taxon>asterids</taxon>
        <taxon>campanulids</taxon>
        <taxon>Asterales</taxon>
        <taxon>Asteraceae</taxon>
        <taxon>Cichorioideae</taxon>
        <taxon>Cichorieae</taxon>
        <taxon>Cichoriinae</taxon>
        <taxon>Cichorium</taxon>
    </lineage>
</organism>
<protein>
    <submittedName>
        <fullName evidence="1">Uncharacterized protein</fullName>
    </submittedName>
</protein>
<name>A0ACB9BLX8_CICIN</name>